<dbReference type="PANTHER" id="PTHR37534:SF49">
    <property type="entry name" value="LYSINE BIOSYNTHESIS REGULATORY PROTEIN LYS14"/>
    <property type="match status" value="1"/>
</dbReference>
<feature type="region of interest" description="Disordered" evidence="6">
    <location>
        <begin position="406"/>
        <end position="432"/>
    </location>
</feature>
<dbReference type="PANTHER" id="PTHR37534">
    <property type="entry name" value="TRANSCRIPTIONAL ACTIVATOR PROTEIN UGA3"/>
    <property type="match status" value="1"/>
</dbReference>
<dbReference type="InterPro" id="IPR036864">
    <property type="entry name" value="Zn2-C6_fun-type_DNA-bd_sf"/>
</dbReference>
<dbReference type="GeneID" id="83198187"/>
<dbReference type="InterPro" id="IPR021858">
    <property type="entry name" value="Fun_TF"/>
</dbReference>
<gene>
    <name evidence="8" type="ORF">N7468_001587</name>
</gene>
<feature type="region of interest" description="Disordered" evidence="6">
    <location>
        <begin position="69"/>
        <end position="143"/>
    </location>
</feature>
<protein>
    <recommendedName>
        <fullName evidence="7">Zn(2)-C6 fungal-type domain-containing protein</fullName>
    </recommendedName>
</protein>
<keyword evidence="5" id="KW-0539">Nucleus</keyword>
<evidence type="ECO:0000313" key="9">
    <source>
        <dbReference type="Proteomes" id="UP001150941"/>
    </source>
</evidence>
<dbReference type="PROSITE" id="PS00463">
    <property type="entry name" value="ZN2_CY6_FUNGAL_1"/>
    <property type="match status" value="1"/>
</dbReference>
<reference evidence="8" key="2">
    <citation type="journal article" date="2023" name="IMA Fungus">
        <title>Comparative genomic study of the Penicillium genus elucidates a diverse pangenome and 15 lateral gene transfer events.</title>
        <authorList>
            <person name="Petersen C."/>
            <person name="Sorensen T."/>
            <person name="Nielsen M.R."/>
            <person name="Sondergaard T.E."/>
            <person name="Sorensen J.L."/>
            <person name="Fitzpatrick D.A."/>
            <person name="Frisvad J.C."/>
            <person name="Nielsen K.L."/>
        </authorList>
    </citation>
    <scope>NUCLEOTIDE SEQUENCE</scope>
    <source>
        <strain evidence="8">IBT 19713</strain>
    </source>
</reference>
<feature type="compositionally biased region" description="Low complexity" evidence="6">
    <location>
        <begin position="78"/>
        <end position="107"/>
    </location>
</feature>
<evidence type="ECO:0000256" key="2">
    <source>
        <dbReference type="ARBA" id="ARBA00023015"/>
    </source>
</evidence>
<organism evidence="8 9">
    <name type="scientific">Penicillium chermesinum</name>
    <dbReference type="NCBI Taxonomy" id="63820"/>
    <lineage>
        <taxon>Eukaryota</taxon>
        <taxon>Fungi</taxon>
        <taxon>Dikarya</taxon>
        <taxon>Ascomycota</taxon>
        <taxon>Pezizomycotina</taxon>
        <taxon>Eurotiomycetes</taxon>
        <taxon>Eurotiomycetidae</taxon>
        <taxon>Eurotiales</taxon>
        <taxon>Aspergillaceae</taxon>
        <taxon>Penicillium</taxon>
    </lineage>
</organism>
<feature type="domain" description="Zn(2)-C6 fungal-type" evidence="7">
    <location>
        <begin position="34"/>
        <end position="64"/>
    </location>
</feature>
<dbReference type="GO" id="GO:0000981">
    <property type="term" value="F:DNA-binding transcription factor activity, RNA polymerase II-specific"/>
    <property type="evidence" value="ECO:0007669"/>
    <property type="project" value="InterPro"/>
</dbReference>
<evidence type="ECO:0000256" key="4">
    <source>
        <dbReference type="ARBA" id="ARBA00023163"/>
    </source>
</evidence>
<keyword evidence="2" id="KW-0805">Transcription regulation</keyword>
<dbReference type="InterPro" id="IPR001138">
    <property type="entry name" value="Zn2Cys6_DnaBD"/>
</dbReference>
<reference evidence="8" key="1">
    <citation type="submission" date="2022-11" db="EMBL/GenBank/DDBJ databases">
        <authorList>
            <person name="Petersen C."/>
        </authorList>
    </citation>
    <scope>NUCLEOTIDE SEQUENCE</scope>
    <source>
        <strain evidence="8">IBT 19713</strain>
    </source>
</reference>
<proteinExistence type="predicted"/>
<feature type="region of interest" description="Disordered" evidence="6">
    <location>
        <begin position="198"/>
        <end position="237"/>
    </location>
</feature>
<dbReference type="Proteomes" id="UP001150941">
    <property type="component" value="Unassembled WGS sequence"/>
</dbReference>
<dbReference type="GO" id="GO:0008270">
    <property type="term" value="F:zinc ion binding"/>
    <property type="evidence" value="ECO:0007669"/>
    <property type="project" value="InterPro"/>
</dbReference>
<feature type="compositionally biased region" description="Polar residues" evidence="6">
    <location>
        <begin position="221"/>
        <end position="237"/>
    </location>
</feature>
<dbReference type="Pfam" id="PF00172">
    <property type="entry name" value="Zn_clus"/>
    <property type="match status" value="1"/>
</dbReference>
<keyword evidence="4" id="KW-0804">Transcription</keyword>
<evidence type="ECO:0000256" key="5">
    <source>
        <dbReference type="ARBA" id="ARBA00023242"/>
    </source>
</evidence>
<evidence type="ECO:0000259" key="7">
    <source>
        <dbReference type="PROSITE" id="PS50048"/>
    </source>
</evidence>
<evidence type="ECO:0000256" key="3">
    <source>
        <dbReference type="ARBA" id="ARBA00023125"/>
    </source>
</evidence>
<comment type="subcellular location">
    <subcellularLocation>
        <location evidence="1">Nucleus</location>
    </subcellularLocation>
</comment>
<dbReference type="CDD" id="cd00067">
    <property type="entry name" value="GAL4"/>
    <property type="match status" value="1"/>
</dbReference>
<evidence type="ECO:0000256" key="1">
    <source>
        <dbReference type="ARBA" id="ARBA00004123"/>
    </source>
</evidence>
<dbReference type="Gene3D" id="4.10.240.10">
    <property type="entry name" value="Zn(2)-C6 fungal-type DNA-binding domain"/>
    <property type="match status" value="1"/>
</dbReference>
<keyword evidence="9" id="KW-1185">Reference proteome</keyword>
<evidence type="ECO:0000256" key="6">
    <source>
        <dbReference type="SAM" id="MobiDB-lite"/>
    </source>
</evidence>
<accession>A0A9W9PGU3</accession>
<name>A0A9W9PGU3_9EURO</name>
<dbReference type="PROSITE" id="PS50048">
    <property type="entry name" value="ZN2_CY6_FUNGAL_2"/>
    <property type="match status" value="1"/>
</dbReference>
<keyword evidence="3" id="KW-0238">DNA-binding</keyword>
<comment type="caution">
    <text evidence="8">The sequence shown here is derived from an EMBL/GenBank/DDBJ whole genome shotgun (WGS) entry which is preliminary data.</text>
</comment>
<dbReference type="SMART" id="SM00066">
    <property type="entry name" value="GAL4"/>
    <property type="match status" value="1"/>
</dbReference>
<dbReference type="GO" id="GO:0045944">
    <property type="term" value="P:positive regulation of transcription by RNA polymerase II"/>
    <property type="evidence" value="ECO:0007669"/>
    <property type="project" value="TreeGrafter"/>
</dbReference>
<dbReference type="SUPFAM" id="SSF57701">
    <property type="entry name" value="Zn2/Cys6 DNA-binding domain"/>
    <property type="match status" value="1"/>
</dbReference>
<sequence length="670" mass="74112">MDVPKRAPGRLTEALSSVPKARGTGRSGPRRRTGCLTCRARKVRCDETKPSCANCDRLRLRCVYKAPISHSPAGSSRPSDSASTQAAPQPASSSPAGSSASAVAGDPGQRSPDVNFFSTVLRSDDHHRTNPAPATDSETYPPELGGAFDMLKFMGGITADLEQKHVDLTSGLANFHTSATPQSVPAVVPNTNVEEDQLARGTRSPFSSDAPSSVADGGSAGSTSDATTLRRSWSGSGNGSYEDQLLQYFLAIDPPAGIFAPVTMEWKYVVPTVLAYARTFSPLLNAIYCYADIHKSVAEGKRWRWAPTYHQVSSSEIQKYLLGDVAEPRLIKIFATVFFLMLSELFSSSDLCALGTSYLRTSYLLLQRFHARTQAWTGFGHLMVSWVSLLDVKALIAGREGDTLDDLANPPALKESATPRPVPAKNKDDELEGAEDQFQSPSYLIYEALVGPAFRFFVQAQQNVRRIVSIDLHHRSRGTLSDEFEVLQIAHKVGADLEALWHTRPAVIDIYEHPDALTDTLRGPVALEVCRTFRQYIASFLANFIYLHRVAFAIYPRTDRVEEAVDKIVELATAESVETEQEHLRISFLWPLFMAGLEGSSEQRRWILQEMQRMAVAPRENEPASITRHPSADKVLLLLEEMIRRQDTSRAWADSKFVRKELFADFFILI</sequence>
<dbReference type="Pfam" id="PF11951">
    <property type="entry name" value="Fungal_trans_2"/>
    <property type="match status" value="1"/>
</dbReference>
<dbReference type="AlphaFoldDB" id="A0A9W9PGU3"/>
<dbReference type="GO" id="GO:0005634">
    <property type="term" value="C:nucleus"/>
    <property type="evidence" value="ECO:0007669"/>
    <property type="project" value="UniProtKB-SubCell"/>
</dbReference>
<dbReference type="OrthoDB" id="648861at2759"/>
<feature type="region of interest" description="Disordered" evidence="6">
    <location>
        <begin position="1"/>
        <end position="33"/>
    </location>
</feature>
<dbReference type="EMBL" id="JAPQKS010000002">
    <property type="protein sequence ID" value="KAJ5246604.1"/>
    <property type="molecule type" value="Genomic_DNA"/>
</dbReference>
<evidence type="ECO:0000313" key="8">
    <source>
        <dbReference type="EMBL" id="KAJ5246604.1"/>
    </source>
</evidence>
<dbReference type="GO" id="GO:0000976">
    <property type="term" value="F:transcription cis-regulatory region binding"/>
    <property type="evidence" value="ECO:0007669"/>
    <property type="project" value="TreeGrafter"/>
</dbReference>
<dbReference type="RefSeq" id="XP_058334025.1">
    <property type="nucleotide sequence ID" value="XM_058470884.1"/>
</dbReference>